<dbReference type="STRING" id="147828.A0A4S2MJM6"/>
<dbReference type="GO" id="GO:0005634">
    <property type="term" value="C:nucleus"/>
    <property type="evidence" value="ECO:0007669"/>
    <property type="project" value="UniProtKB-SubCell"/>
</dbReference>
<dbReference type="PROSITE" id="PS00028">
    <property type="entry name" value="ZINC_FINGER_C2H2_1"/>
    <property type="match status" value="5"/>
</dbReference>
<evidence type="ECO:0000256" key="1">
    <source>
        <dbReference type="ARBA" id="ARBA00004123"/>
    </source>
</evidence>
<dbReference type="Gene3D" id="3.30.160.60">
    <property type="entry name" value="Classic Zinc Finger"/>
    <property type="match status" value="3"/>
</dbReference>
<dbReference type="InterPro" id="IPR050331">
    <property type="entry name" value="Zinc_finger"/>
</dbReference>
<evidence type="ECO:0000256" key="4">
    <source>
        <dbReference type="ARBA" id="ARBA00022771"/>
    </source>
</evidence>
<comment type="caution">
    <text evidence="10">The sequence shown here is derived from an EMBL/GenBank/DDBJ whole genome shotgun (WGS) entry which is preliminary data.</text>
</comment>
<feature type="domain" description="C2H2-type" evidence="9">
    <location>
        <begin position="117"/>
        <end position="145"/>
    </location>
</feature>
<dbReference type="AlphaFoldDB" id="A0A4S2MJM6"/>
<comment type="subcellular location">
    <subcellularLocation>
        <location evidence="1">Nucleus</location>
    </subcellularLocation>
</comment>
<reference evidence="10 11" key="1">
    <citation type="journal article" date="2019" name="BMC Genomics">
        <title>New insights from Opisthorchis felineus genome: update on genomics of the epidemiologically important liver flukes.</title>
        <authorList>
            <person name="Ershov N.I."/>
            <person name="Mordvinov V.A."/>
            <person name="Prokhortchouk E.B."/>
            <person name="Pakharukova M.Y."/>
            <person name="Gunbin K.V."/>
            <person name="Ustyantsev K."/>
            <person name="Genaev M.A."/>
            <person name="Blinov A.G."/>
            <person name="Mazur A."/>
            <person name="Boulygina E."/>
            <person name="Tsygankova S."/>
            <person name="Khrameeva E."/>
            <person name="Chekanov N."/>
            <person name="Fan G."/>
            <person name="Xiao A."/>
            <person name="Zhang H."/>
            <person name="Xu X."/>
            <person name="Yang H."/>
            <person name="Solovyev V."/>
            <person name="Lee S.M."/>
            <person name="Liu X."/>
            <person name="Afonnikov D.A."/>
            <person name="Skryabin K.G."/>
        </authorList>
    </citation>
    <scope>NUCLEOTIDE SEQUENCE [LARGE SCALE GENOMIC DNA]</scope>
    <source>
        <strain evidence="10">AK-0245</strain>
        <tissue evidence="10">Whole organism</tissue>
    </source>
</reference>
<keyword evidence="4 7" id="KW-0863">Zinc-finger</keyword>
<dbReference type="Pfam" id="PF00096">
    <property type="entry name" value="zf-C2H2"/>
    <property type="match status" value="5"/>
</dbReference>
<name>A0A4S2MJM6_OPIFE</name>
<accession>A0A4S2MJM6</accession>
<evidence type="ECO:0000256" key="5">
    <source>
        <dbReference type="ARBA" id="ARBA00022833"/>
    </source>
</evidence>
<evidence type="ECO:0000313" key="10">
    <source>
        <dbReference type="EMBL" id="TGZ74688.1"/>
    </source>
</evidence>
<dbReference type="InterPro" id="IPR036236">
    <property type="entry name" value="Znf_C2H2_sf"/>
</dbReference>
<dbReference type="InterPro" id="IPR013087">
    <property type="entry name" value="Znf_C2H2_type"/>
</dbReference>
<keyword evidence="2" id="KW-0479">Metal-binding</keyword>
<evidence type="ECO:0000259" key="9">
    <source>
        <dbReference type="PROSITE" id="PS50157"/>
    </source>
</evidence>
<dbReference type="PANTHER" id="PTHR16515:SF66">
    <property type="entry name" value="C2H2-TYPE DOMAIN-CONTAINING PROTEIN"/>
    <property type="match status" value="1"/>
</dbReference>
<keyword evidence="6" id="KW-0539">Nucleus</keyword>
<dbReference type="Proteomes" id="UP000308267">
    <property type="component" value="Unassembled WGS sequence"/>
</dbReference>
<dbReference type="FunFam" id="3.30.160.60:FF:000100">
    <property type="entry name" value="Zinc finger 45-like"/>
    <property type="match status" value="1"/>
</dbReference>
<dbReference type="OrthoDB" id="6061248at2759"/>
<gene>
    <name evidence="10" type="ORF">CRM22_000797</name>
</gene>
<dbReference type="SMART" id="SM00355">
    <property type="entry name" value="ZnF_C2H2"/>
    <property type="match status" value="5"/>
</dbReference>
<dbReference type="EMBL" id="SJOL01001577">
    <property type="protein sequence ID" value="TGZ74688.1"/>
    <property type="molecule type" value="Genomic_DNA"/>
</dbReference>
<evidence type="ECO:0000256" key="3">
    <source>
        <dbReference type="ARBA" id="ARBA00022737"/>
    </source>
</evidence>
<evidence type="ECO:0000256" key="6">
    <source>
        <dbReference type="ARBA" id="ARBA00023242"/>
    </source>
</evidence>
<feature type="signal peptide" evidence="8">
    <location>
        <begin position="1"/>
        <end position="22"/>
    </location>
</feature>
<keyword evidence="3" id="KW-0677">Repeat</keyword>
<organism evidence="10 11">
    <name type="scientific">Opisthorchis felineus</name>
    <dbReference type="NCBI Taxonomy" id="147828"/>
    <lineage>
        <taxon>Eukaryota</taxon>
        <taxon>Metazoa</taxon>
        <taxon>Spiralia</taxon>
        <taxon>Lophotrochozoa</taxon>
        <taxon>Platyhelminthes</taxon>
        <taxon>Trematoda</taxon>
        <taxon>Digenea</taxon>
        <taxon>Opisthorchiida</taxon>
        <taxon>Opisthorchiata</taxon>
        <taxon>Opisthorchiidae</taxon>
        <taxon>Opisthorchis</taxon>
    </lineage>
</organism>
<feature type="chain" id="PRO_5020498329" description="C2H2-type domain-containing protein" evidence="8">
    <location>
        <begin position="23"/>
        <end position="250"/>
    </location>
</feature>
<dbReference type="GO" id="GO:0010468">
    <property type="term" value="P:regulation of gene expression"/>
    <property type="evidence" value="ECO:0007669"/>
    <property type="project" value="TreeGrafter"/>
</dbReference>
<keyword evidence="11" id="KW-1185">Reference proteome</keyword>
<dbReference type="SUPFAM" id="SSF57667">
    <property type="entry name" value="beta-beta-alpha zinc fingers"/>
    <property type="match status" value="2"/>
</dbReference>
<feature type="domain" description="C2H2-type" evidence="9">
    <location>
        <begin position="89"/>
        <end position="116"/>
    </location>
</feature>
<feature type="domain" description="C2H2-type" evidence="9">
    <location>
        <begin position="192"/>
        <end position="220"/>
    </location>
</feature>
<proteinExistence type="predicted"/>
<evidence type="ECO:0000256" key="7">
    <source>
        <dbReference type="PROSITE-ProRule" id="PRU00042"/>
    </source>
</evidence>
<keyword evidence="8" id="KW-0732">Signal</keyword>
<dbReference type="PANTHER" id="PTHR16515">
    <property type="entry name" value="PR DOMAIN ZINC FINGER PROTEIN"/>
    <property type="match status" value="1"/>
</dbReference>
<feature type="domain" description="C2H2-type" evidence="9">
    <location>
        <begin position="163"/>
        <end position="186"/>
    </location>
</feature>
<feature type="domain" description="C2H2-type" evidence="9">
    <location>
        <begin position="221"/>
        <end position="249"/>
    </location>
</feature>
<evidence type="ECO:0000313" key="11">
    <source>
        <dbReference type="Proteomes" id="UP000308267"/>
    </source>
</evidence>
<evidence type="ECO:0000256" key="8">
    <source>
        <dbReference type="SAM" id="SignalP"/>
    </source>
</evidence>
<sequence length="250" mass="28838">MRTLGSLVFAVTVLCFERFALAQDDPTHGDETCKRTLDNRRSVTVNVQGELGSNALSDVLISTEISTEHARSPENSPNSMESVGQTWTNQCPVCRRIFRHPSFLIRHQKSHITHRGFKCNICSSAYKHSFDLVRHMRRSHVDEFLPRARSSSAQIHVSEQAGNPCPECGTHFKSWKRVRKHQKDIHLEAVRHDCKKCGLSFPRELHLKRHVRRAHEIEDKCTCPYCGKSFTRSRNLPKHIRNVHKREQAD</sequence>
<evidence type="ECO:0000256" key="2">
    <source>
        <dbReference type="ARBA" id="ARBA00022723"/>
    </source>
</evidence>
<dbReference type="PROSITE" id="PS50157">
    <property type="entry name" value="ZINC_FINGER_C2H2_2"/>
    <property type="match status" value="5"/>
</dbReference>
<protein>
    <recommendedName>
        <fullName evidence="9">C2H2-type domain-containing protein</fullName>
    </recommendedName>
</protein>
<dbReference type="GO" id="GO:0008270">
    <property type="term" value="F:zinc ion binding"/>
    <property type="evidence" value="ECO:0007669"/>
    <property type="project" value="UniProtKB-KW"/>
</dbReference>
<keyword evidence="5" id="KW-0862">Zinc</keyword>